<organism evidence="1 2">
    <name type="scientific">Prevotella heparinolytica</name>
    <dbReference type="NCBI Taxonomy" id="28113"/>
    <lineage>
        <taxon>Bacteria</taxon>
        <taxon>Pseudomonadati</taxon>
        <taxon>Bacteroidota</taxon>
        <taxon>Bacteroidia</taxon>
        <taxon>Bacteroidales</taxon>
        <taxon>Bacteroidaceae</taxon>
        <taxon>Bacteroides</taxon>
    </lineage>
</organism>
<gene>
    <name evidence="1" type="ORF">EV202_12721</name>
</gene>
<dbReference type="EMBL" id="SLXB01000027">
    <property type="protein sequence ID" value="TCO88138.1"/>
    <property type="molecule type" value="Genomic_DNA"/>
</dbReference>
<name>A0A4R2LN46_9BACE</name>
<protein>
    <submittedName>
        <fullName evidence="1">Uncharacterized protein</fullName>
    </submittedName>
</protein>
<sequence length="138" mass="15424">MTQQDKRSQVCGMYFMPLSKAEVKNYPGKDIISVRGRWLDLKVASGEYKEKQEAPGGVVEQELKAVVTDTGADYVRFLRNISGQEGLVLIRTTNGGEYVVGTEQFPVTFSWEYGGSPLKQIISFKRNSSEGAKKMKSF</sequence>
<proteinExistence type="predicted"/>
<dbReference type="AlphaFoldDB" id="A0A4R2LN46"/>
<evidence type="ECO:0000313" key="1">
    <source>
        <dbReference type="EMBL" id="TCO88138.1"/>
    </source>
</evidence>
<evidence type="ECO:0000313" key="2">
    <source>
        <dbReference type="Proteomes" id="UP000295600"/>
    </source>
</evidence>
<dbReference type="Proteomes" id="UP000295600">
    <property type="component" value="Unassembled WGS sequence"/>
</dbReference>
<comment type="caution">
    <text evidence="1">The sequence shown here is derived from an EMBL/GenBank/DDBJ whole genome shotgun (WGS) entry which is preliminary data.</text>
</comment>
<accession>A0A4R2LN46</accession>
<reference evidence="1 2" key="1">
    <citation type="submission" date="2019-03" db="EMBL/GenBank/DDBJ databases">
        <title>Genomic Encyclopedia of Type Strains, Phase IV (KMG-IV): sequencing the most valuable type-strain genomes for metagenomic binning, comparative biology and taxonomic classification.</title>
        <authorList>
            <person name="Goeker M."/>
        </authorList>
    </citation>
    <scope>NUCLEOTIDE SEQUENCE [LARGE SCALE GENOMIC DNA]</scope>
    <source>
        <strain evidence="1 2">DSM 23917</strain>
    </source>
</reference>